<reference evidence="12 13" key="1">
    <citation type="journal article" date="2015" name="Nature">
        <title>rRNA introns, odd ribosomes, and small enigmatic genomes across a large radiation of phyla.</title>
        <authorList>
            <person name="Brown C.T."/>
            <person name="Hug L.A."/>
            <person name="Thomas B.C."/>
            <person name="Sharon I."/>
            <person name="Castelle C.J."/>
            <person name="Singh A."/>
            <person name="Wilkins M.J."/>
            <person name="Williams K.H."/>
            <person name="Banfield J.F."/>
        </authorList>
    </citation>
    <scope>NUCLEOTIDE SEQUENCE [LARGE SCALE GENOMIC DNA]</scope>
</reference>
<dbReference type="EMBL" id="LCFD01000004">
    <property type="protein sequence ID" value="KKS87128.1"/>
    <property type="molecule type" value="Genomic_DNA"/>
</dbReference>
<evidence type="ECO:0000256" key="7">
    <source>
        <dbReference type="ARBA" id="ARBA00023186"/>
    </source>
</evidence>
<dbReference type="STRING" id="1618446.UV61_C0004G0054"/>
<evidence type="ECO:0000256" key="5">
    <source>
        <dbReference type="ARBA" id="ARBA00016902"/>
    </source>
</evidence>
<dbReference type="InterPro" id="IPR008881">
    <property type="entry name" value="Trigger_fac_ribosome-bd_bac"/>
</dbReference>
<dbReference type="AlphaFoldDB" id="A0A0G1FJU8"/>
<comment type="subcellular location">
    <subcellularLocation>
        <location evidence="2">Cytoplasm</location>
    </subcellularLocation>
</comment>
<dbReference type="InterPro" id="IPR027304">
    <property type="entry name" value="Trigger_fact/SurA_dom_sf"/>
</dbReference>
<dbReference type="GO" id="GO:0043022">
    <property type="term" value="F:ribosome binding"/>
    <property type="evidence" value="ECO:0007669"/>
    <property type="project" value="TreeGrafter"/>
</dbReference>
<dbReference type="Gene3D" id="1.10.3120.10">
    <property type="entry name" value="Trigger factor, C-terminal domain"/>
    <property type="match status" value="1"/>
</dbReference>
<evidence type="ECO:0000256" key="1">
    <source>
        <dbReference type="ARBA" id="ARBA00000971"/>
    </source>
</evidence>
<dbReference type="GO" id="GO:0051083">
    <property type="term" value="P:'de novo' cotranslational protein folding"/>
    <property type="evidence" value="ECO:0007669"/>
    <property type="project" value="TreeGrafter"/>
</dbReference>
<dbReference type="PANTHER" id="PTHR30560">
    <property type="entry name" value="TRIGGER FACTOR CHAPERONE AND PEPTIDYL-PROLYL CIS/TRANS ISOMERASE"/>
    <property type="match status" value="1"/>
</dbReference>
<dbReference type="InterPro" id="IPR036611">
    <property type="entry name" value="Trigger_fac_ribosome-bd_sf"/>
</dbReference>
<protein>
    <recommendedName>
        <fullName evidence="5">Trigger factor</fullName>
        <ecNumber evidence="4">5.2.1.8</ecNumber>
    </recommendedName>
    <alternativeName>
        <fullName evidence="9">PPIase</fullName>
    </alternativeName>
</protein>
<comment type="caution">
    <text evidence="12">The sequence shown here is derived from an EMBL/GenBank/DDBJ whole genome shotgun (WGS) entry which is preliminary data.</text>
</comment>
<sequence length="286" mass="32462">MLTALKRLPGNTVELTITIPWTMVQSTYERILNELLKEVELPGFRRGKAPKDLALKQINESKVYEEVLKEMVPKIYADSVKEQGLQPIISPHIEVLEAKAKADWKLKITTCEKPEISLGNYREAVRKLHDKSGKIWVPGEDKDDKKPKEPTVGELLEALYTEIKVDLSPLILEQEVNRMLSNLIEQTQKLGLTIEQYLAAQNKTSDSIRDEYTAQAKKTLGLEFALEDIAEAEKVTVEPAEIGSVIKNAKTEAERRNLESQRYYIGSILRRQKTLSQLLKPAIVKV</sequence>
<evidence type="ECO:0000256" key="3">
    <source>
        <dbReference type="ARBA" id="ARBA00005464"/>
    </source>
</evidence>
<proteinExistence type="inferred from homology"/>
<evidence type="ECO:0000313" key="13">
    <source>
        <dbReference type="Proteomes" id="UP000034050"/>
    </source>
</evidence>
<comment type="catalytic activity">
    <reaction evidence="1">
        <text>[protein]-peptidylproline (omega=180) = [protein]-peptidylproline (omega=0)</text>
        <dbReference type="Rhea" id="RHEA:16237"/>
        <dbReference type="Rhea" id="RHEA-COMP:10747"/>
        <dbReference type="Rhea" id="RHEA-COMP:10748"/>
        <dbReference type="ChEBI" id="CHEBI:83833"/>
        <dbReference type="ChEBI" id="CHEBI:83834"/>
        <dbReference type="EC" id="5.2.1.8"/>
    </reaction>
</comment>
<comment type="similarity">
    <text evidence="3">Belongs to the FKBP-type PPIase family. Tig subfamily.</text>
</comment>
<dbReference type="GO" id="GO:0044183">
    <property type="term" value="F:protein folding chaperone"/>
    <property type="evidence" value="ECO:0007669"/>
    <property type="project" value="TreeGrafter"/>
</dbReference>
<dbReference type="GO" id="GO:0005737">
    <property type="term" value="C:cytoplasm"/>
    <property type="evidence" value="ECO:0007669"/>
    <property type="project" value="UniProtKB-SubCell"/>
</dbReference>
<evidence type="ECO:0000313" key="12">
    <source>
        <dbReference type="EMBL" id="KKS87128.1"/>
    </source>
</evidence>
<dbReference type="EC" id="5.2.1.8" evidence="4"/>
<evidence type="ECO:0000256" key="8">
    <source>
        <dbReference type="ARBA" id="ARBA00023235"/>
    </source>
</evidence>
<dbReference type="Pfam" id="PF05698">
    <property type="entry name" value="Trigger_C"/>
    <property type="match status" value="1"/>
</dbReference>
<organism evidence="12 13">
    <name type="scientific">Candidatus Gottesmanbacteria bacterium GW2011_GWB1_43_11</name>
    <dbReference type="NCBI Taxonomy" id="1618446"/>
    <lineage>
        <taxon>Bacteria</taxon>
        <taxon>Candidatus Gottesmaniibacteriota</taxon>
    </lineage>
</organism>
<evidence type="ECO:0000259" key="11">
    <source>
        <dbReference type="Pfam" id="PF05698"/>
    </source>
</evidence>
<dbReference type="GO" id="GO:0043335">
    <property type="term" value="P:protein unfolding"/>
    <property type="evidence" value="ECO:0007669"/>
    <property type="project" value="TreeGrafter"/>
</dbReference>
<dbReference type="Gene3D" id="3.30.70.1050">
    <property type="entry name" value="Trigger factor ribosome-binding domain"/>
    <property type="match status" value="1"/>
</dbReference>
<keyword evidence="6" id="KW-0697">Rotamase</keyword>
<accession>A0A0G1FJU8</accession>
<evidence type="ECO:0000256" key="4">
    <source>
        <dbReference type="ARBA" id="ARBA00013194"/>
    </source>
</evidence>
<dbReference type="GO" id="GO:0003755">
    <property type="term" value="F:peptidyl-prolyl cis-trans isomerase activity"/>
    <property type="evidence" value="ECO:0007669"/>
    <property type="project" value="UniProtKB-KW"/>
</dbReference>
<keyword evidence="7" id="KW-0143">Chaperone</keyword>
<gene>
    <name evidence="12" type="ORF">UV61_C0004G0054</name>
</gene>
<dbReference type="SUPFAM" id="SSF102735">
    <property type="entry name" value="Trigger factor ribosome-binding domain"/>
    <property type="match status" value="1"/>
</dbReference>
<feature type="domain" description="Trigger factor ribosome-binding bacterial" evidence="10">
    <location>
        <begin position="4"/>
        <end position="123"/>
    </location>
</feature>
<dbReference type="GO" id="GO:0015031">
    <property type="term" value="P:protein transport"/>
    <property type="evidence" value="ECO:0007669"/>
    <property type="project" value="InterPro"/>
</dbReference>
<dbReference type="SUPFAM" id="SSF109998">
    <property type="entry name" value="Triger factor/SurA peptide-binding domain-like"/>
    <property type="match status" value="1"/>
</dbReference>
<dbReference type="InterPro" id="IPR005215">
    <property type="entry name" value="Trig_fac"/>
</dbReference>
<evidence type="ECO:0000259" key="10">
    <source>
        <dbReference type="Pfam" id="PF05697"/>
    </source>
</evidence>
<evidence type="ECO:0000256" key="6">
    <source>
        <dbReference type="ARBA" id="ARBA00023110"/>
    </source>
</evidence>
<dbReference type="InterPro" id="IPR037041">
    <property type="entry name" value="Trigger_fac_C_sf"/>
</dbReference>
<keyword evidence="8" id="KW-0413">Isomerase</keyword>
<evidence type="ECO:0000256" key="2">
    <source>
        <dbReference type="ARBA" id="ARBA00004496"/>
    </source>
</evidence>
<dbReference type="Pfam" id="PF05697">
    <property type="entry name" value="Trigger_N"/>
    <property type="match status" value="1"/>
</dbReference>
<feature type="domain" description="Trigger factor C-terminal" evidence="11">
    <location>
        <begin position="148"/>
        <end position="250"/>
    </location>
</feature>
<dbReference type="Proteomes" id="UP000034050">
    <property type="component" value="Unassembled WGS sequence"/>
</dbReference>
<name>A0A0G1FJU8_9BACT</name>
<dbReference type="PANTHER" id="PTHR30560:SF3">
    <property type="entry name" value="TRIGGER FACTOR-LIKE PROTEIN TIG, CHLOROPLASTIC"/>
    <property type="match status" value="1"/>
</dbReference>
<dbReference type="PATRIC" id="fig|1618446.3.peg.588"/>
<evidence type="ECO:0000256" key="9">
    <source>
        <dbReference type="ARBA" id="ARBA00029986"/>
    </source>
</evidence>
<dbReference type="InterPro" id="IPR008880">
    <property type="entry name" value="Trigger_fac_C"/>
</dbReference>